<dbReference type="UniPathway" id="UPA00028">
    <property type="reaction ID" value="UER00004"/>
</dbReference>
<name>A0A7H2BJZ1_9MICC</name>
<dbReference type="FunFam" id="1.10.1040.10:FF:000017">
    <property type="entry name" value="2-dehydropantoate 2-reductase"/>
    <property type="match status" value="1"/>
</dbReference>
<protein>
    <recommendedName>
        <fullName evidence="4">2-dehydropantoate 2-reductase</fullName>
        <ecNumber evidence="4">1.1.1.169</ecNumber>
    </recommendedName>
    <alternativeName>
        <fullName evidence="4">Ketopantoate reductase</fullName>
    </alternativeName>
</protein>
<dbReference type="PANTHER" id="PTHR21708">
    <property type="entry name" value="PROBABLE 2-DEHYDROPANTOATE 2-REDUCTASE"/>
    <property type="match status" value="1"/>
</dbReference>
<comment type="pathway">
    <text evidence="4">Cofactor biosynthesis; (R)-pantothenate biosynthesis; (R)-pantoate from 3-methyl-2-oxobutanoate: step 2/2.</text>
</comment>
<dbReference type="AlphaFoldDB" id="A0A7H2BJZ1"/>
<dbReference type="InterPro" id="IPR008927">
    <property type="entry name" value="6-PGluconate_DH-like_C_sf"/>
</dbReference>
<accession>A0A7H2BJZ1</accession>
<feature type="domain" description="Ketopantoate reductase C-terminal" evidence="6">
    <location>
        <begin position="175"/>
        <end position="299"/>
    </location>
</feature>
<comment type="similarity">
    <text evidence="1 4">Belongs to the ketopantoate reductase family.</text>
</comment>
<dbReference type="InterPro" id="IPR013328">
    <property type="entry name" value="6PGD_dom2"/>
</dbReference>
<dbReference type="SUPFAM" id="SSF51735">
    <property type="entry name" value="NAD(P)-binding Rossmann-fold domains"/>
    <property type="match status" value="1"/>
</dbReference>
<dbReference type="KEGG" id="rama:IDM48_00545"/>
<dbReference type="InterPro" id="IPR051402">
    <property type="entry name" value="KPR-Related"/>
</dbReference>
<dbReference type="PANTHER" id="PTHR21708:SF26">
    <property type="entry name" value="2-DEHYDROPANTOATE 2-REDUCTASE"/>
    <property type="match status" value="1"/>
</dbReference>
<dbReference type="EC" id="1.1.1.169" evidence="4"/>
<evidence type="ECO:0000256" key="1">
    <source>
        <dbReference type="ARBA" id="ARBA00007870"/>
    </source>
</evidence>
<keyword evidence="8" id="KW-1185">Reference proteome</keyword>
<keyword evidence="2 4" id="KW-0521">NADP</keyword>
<comment type="function">
    <text evidence="4">Catalyzes the NADPH-dependent reduction of ketopantoate into pantoic acid.</text>
</comment>
<evidence type="ECO:0000256" key="4">
    <source>
        <dbReference type="RuleBase" id="RU362068"/>
    </source>
</evidence>
<dbReference type="InterPro" id="IPR013752">
    <property type="entry name" value="KPA_reductase"/>
</dbReference>
<dbReference type="InterPro" id="IPR036291">
    <property type="entry name" value="NAD(P)-bd_dom_sf"/>
</dbReference>
<dbReference type="GO" id="GO:0015940">
    <property type="term" value="P:pantothenate biosynthetic process"/>
    <property type="evidence" value="ECO:0007669"/>
    <property type="project" value="UniProtKB-UniPathway"/>
</dbReference>
<dbReference type="Gene3D" id="1.10.1040.10">
    <property type="entry name" value="N-(1-d-carboxylethyl)-l-norvaline Dehydrogenase, domain 2"/>
    <property type="match status" value="1"/>
</dbReference>
<evidence type="ECO:0000256" key="3">
    <source>
        <dbReference type="ARBA" id="ARBA00023002"/>
    </source>
</evidence>
<dbReference type="Proteomes" id="UP000516421">
    <property type="component" value="Chromosome"/>
</dbReference>
<gene>
    <name evidence="7" type="ORF">IDM48_00545</name>
</gene>
<evidence type="ECO:0000313" key="7">
    <source>
        <dbReference type="EMBL" id="QNV39987.1"/>
    </source>
</evidence>
<dbReference type="Pfam" id="PF08546">
    <property type="entry name" value="ApbA_C"/>
    <property type="match status" value="1"/>
</dbReference>
<proteinExistence type="inferred from homology"/>
<sequence length="307" mass="33115">MKVLVYGAGAMGLYFAGRLAQAGHEIYLKTRSEWGEPTLTLQSPHQTNEVVALSGIFTEVPESLDVDVVILATKAWQIPDVVKDLRGKISSGAAILTVQNGITAPENASECLEESSIVASTCVVIVQRTAPGVVKLLGHEAKLVAGEFVSRNGKGLSTVIDLFKNTPIDLTGTDDIRRALWKKLALISSYGAVGAVSNLSVGQTRSHESTRQMVRDSMDECAQVARAHGVDVTESDIADIFAIYTDGFEEATTSSMQRDLAEGRPSELEDQVGEVVRRAHTVGVEAPTQNFMYRVLLAREEIARDKG</sequence>
<dbReference type="NCBIfam" id="TIGR00745">
    <property type="entry name" value="apbA_panE"/>
    <property type="match status" value="1"/>
</dbReference>
<organism evidence="7 8">
    <name type="scientific">Rothia amarae</name>
    <dbReference type="NCBI Taxonomy" id="169480"/>
    <lineage>
        <taxon>Bacteria</taxon>
        <taxon>Bacillati</taxon>
        <taxon>Actinomycetota</taxon>
        <taxon>Actinomycetes</taxon>
        <taxon>Micrococcales</taxon>
        <taxon>Micrococcaceae</taxon>
        <taxon>Rothia</taxon>
    </lineage>
</organism>
<dbReference type="GO" id="GO:0008677">
    <property type="term" value="F:2-dehydropantoate 2-reductase activity"/>
    <property type="evidence" value="ECO:0007669"/>
    <property type="project" value="UniProtKB-EC"/>
</dbReference>
<feature type="domain" description="Ketopantoate reductase N-terminal" evidence="5">
    <location>
        <begin position="3"/>
        <end position="148"/>
    </location>
</feature>
<dbReference type="RefSeq" id="WP_151147065.1">
    <property type="nucleotide sequence ID" value="NZ_CP061538.1"/>
</dbReference>
<dbReference type="SUPFAM" id="SSF48179">
    <property type="entry name" value="6-phosphogluconate dehydrogenase C-terminal domain-like"/>
    <property type="match status" value="1"/>
</dbReference>
<keyword evidence="4" id="KW-0566">Pantothenate biosynthesis</keyword>
<dbReference type="GO" id="GO:0005737">
    <property type="term" value="C:cytoplasm"/>
    <property type="evidence" value="ECO:0007669"/>
    <property type="project" value="TreeGrafter"/>
</dbReference>
<dbReference type="InterPro" id="IPR003710">
    <property type="entry name" value="ApbA"/>
</dbReference>
<evidence type="ECO:0000259" key="5">
    <source>
        <dbReference type="Pfam" id="PF02558"/>
    </source>
</evidence>
<dbReference type="Gene3D" id="3.40.50.720">
    <property type="entry name" value="NAD(P)-binding Rossmann-like Domain"/>
    <property type="match status" value="1"/>
</dbReference>
<evidence type="ECO:0000313" key="8">
    <source>
        <dbReference type="Proteomes" id="UP000516421"/>
    </source>
</evidence>
<dbReference type="Pfam" id="PF02558">
    <property type="entry name" value="ApbA"/>
    <property type="match status" value="1"/>
</dbReference>
<dbReference type="EMBL" id="CP061538">
    <property type="protein sequence ID" value="QNV39987.1"/>
    <property type="molecule type" value="Genomic_DNA"/>
</dbReference>
<evidence type="ECO:0000259" key="6">
    <source>
        <dbReference type="Pfam" id="PF08546"/>
    </source>
</evidence>
<evidence type="ECO:0000256" key="2">
    <source>
        <dbReference type="ARBA" id="ARBA00022857"/>
    </source>
</evidence>
<keyword evidence="3 4" id="KW-0560">Oxidoreductase</keyword>
<reference evidence="7 8" key="1">
    <citation type="submission" date="2020-09" db="EMBL/GenBank/DDBJ databases">
        <title>Investigation of environmental microbe.</title>
        <authorList>
            <person name="Ou Y."/>
            <person name="Kang Q."/>
        </authorList>
    </citation>
    <scope>NUCLEOTIDE SEQUENCE [LARGE SCALE GENOMIC DNA]</scope>
    <source>
        <strain evidence="7 8">KJZ-9</strain>
    </source>
</reference>
<dbReference type="InterPro" id="IPR013332">
    <property type="entry name" value="KPR_N"/>
</dbReference>
<comment type="catalytic activity">
    <reaction evidence="4">
        <text>(R)-pantoate + NADP(+) = 2-dehydropantoate + NADPH + H(+)</text>
        <dbReference type="Rhea" id="RHEA:16233"/>
        <dbReference type="ChEBI" id="CHEBI:11561"/>
        <dbReference type="ChEBI" id="CHEBI:15378"/>
        <dbReference type="ChEBI" id="CHEBI:15980"/>
        <dbReference type="ChEBI" id="CHEBI:57783"/>
        <dbReference type="ChEBI" id="CHEBI:58349"/>
        <dbReference type="EC" id="1.1.1.169"/>
    </reaction>
</comment>